<reference evidence="2 3" key="1">
    <citation type="submission" date="2012-09" db="EMBL/GenBank/DDBJ databases">
        <title>Genome Sequence of alkane-degrading Bacterium Alcanivorax sp. 6-D-6.</title>
        <authorList>
            <person name="Lai Q."/>
            <person name="Shao Z."/>
        </authorList>
    </citation>
    <scope>NUCLEOTIDE SEQUENCE [LARGE SCALE GENOMIC DNA]</scope>
    <source>
        <strain evidence="2 3">6-D-6</strain>
    </source>
</reference>
<evidence type="ECO:0000256" key="1">
    <source>
        <dbReference type="SAM" id="SignalP"/>
    </source>
</evidence>
<proteinExistence type="predicted"/>
<name>A0ABQ6YCW4_9GAMM</name>
<evidence type="ECO:0000313" key="2">
    <source>
        <dbReference type="EMBL" id="KAF0808071.1"/>
    </source>
</evidence>
<protein>
    <recommendedName>
        <fullName evidence="4">Lipoprotein</fullName>
    </recommendedName>
</protein>
<gene>
    <name evidence="2" type="ORF">A6D6_00461</name>
</gene>
<dbReference type="Proteomes" id="UP000771797">
    <property type="component" value="Unassembled WGS sequence"/>
</dbReference>
<dbReference type="EMBL" id="AQPF01000002">
    <property type="protein sequence ID" value="KAF0808071.1"/>
    <property type="molecule type" value="Genomic_DNA"/>
</dbReference>
<sequence length="128" mass="14058">MSPAKTAATLGLLVLLGACQSQPADGDTPALLSGTEAGRLELREKIRTALSANGPVLLADDALTRDSLLVIERAQHRDLRRPPLNGRDPRRPETFRLLLNNQRCWLERLGDGKRWEMMEASCIPAPGH</sequence>
<organism evidence="2 3">
    <name type="scientific">Alcanivorax xiamenensis</name>
    <dbReference type="NCBI Taxonomy" id="1177156"/>
    <lineage>
        <taxon>Bacteria</taxon>
        <taxon>Pseudomonadati</taxon>
        <taxon>Pseudomonadota</taxon>
        <taxon>Gammaproteobacteria</taxon>
        <taxon>Oceanospirillales</taxon>
        <taxon>Alcanivoracaceae</taxon>
        <taxon>Alcanivorax</taxon>
    </lineage>
</organism>
<dbReference type="PROSITE" id="PS51257">
    <property type="entry name" value="PROKAR_LIPOPROTEIN"/>
    <property type="match status" value="1"/>
</dbReference>
<feature type="signal peptide" evidence="1">
    <location>
        <begin position="1"/>
        <end position="23"/>
    </location>
</feature>
<keyword evidence="3" id="KW-1185">Reference proteome</keyword>
<dbReference type="RefSeq" id="WP_133492417.1">
    <property type="nucleotide sequence ID" value="NZ_AQPF01000002.1"/>
</dbReference>
<evidence type="ECO:0008006" key="4">
    <source>
        <dbReference type="Google" id="ProtNLM"/>
    </source>
</evidence>
<comment type="caution">
    <text evidence="2">The sequence shown here is derived from an EMBL/GenBank/DDBJ whole genome shotgun (WGS) entry which is preliminary data.</text>
</comment>
<feature type="chain" id="PRO_5047322646" description="Lipoprotein" evidence="1">
    <location>
        <begin position="24"/>
        <end position="128"/>
    </location>
</feature>
<keyword evidence="1" id="KW-0732">Signal</keyword>
<accession>A0ABQ6YCW4</accession>
<evidence type="ECO:0000313" key="3">
    <source>
        <dbReference type="Proteomes" id="UP000771797"/>
    </source>
</evidence>